<reference evidence="1" key="1">
    <citation type="submission" date="2021-01" db="EMBL/GenBank/DDBJ databases">
        <title>Complete genome sequence of Clostridiales bacterium R-7.</title>
        <authorList>
            <person name="Mahoney-Kurpe S.C."/>
            <person name="Palevich N."/>
            <person name="Koike S."/>
            <person name="Moon C.D."/>
            <person name="Attwood G.T."/>
        </authorList>
    </citation>
    <scope>NUCLEOTIDE SEQUENCE</scope>
    <source>
        <strain evidence="1">R-7</strain>
    </source>
</reference>
<protein>
    <submittedName>
        <fullName evidence="1">Serine/threonine protein phosphatase</fullName>
    </submittedName>
</protein>
<organism evidence="1 2">
    <name type="scientific">Aristaeella hokkaidonensis</name>
    <dbReference type="NCBI Taxonomy" id="3046382"/>
    <lineage>
        <taxon>Bacteria</taxon>
        <taxon>Bacillati</taxon>
        <taxon>Bacillota</taxon>
        <taxon>Clostridia</taxon>
        <taxon>Eubacteriales</taxon>
        <taxon>Aristaeellaceae</taxon>
        <taxon>Aristaeella</taxon>
    </lineage>
</organism>
<name>A0AC61N4T6_9FIRM</name>
<keyword evidence="2" id="KW-1185">Reference proteome</keyword>
<accession>A0AC61N4T6</accession>
<sequence>MRTIIIGDIHGCNKELCALLDKVKPEKEDQVILLGDLFDRGPESWEVFHTVKSLQRTYGDQFVLLRGNHEDYLLREKLTLKERMIWDKVGKGATVASFKAHGEKMEEAAPWIREHCRMYYKGEGFQCVHAGLLIDPIEANDTETLIHDHGIAMRNCYKGPLTIVGHIALENPTWFAGDEATTEVLPYNEERPLPEKGTICIDTGCGKGGKLTALVKIQNKYNLICM</sequence>
<evidence type="ECO:0000313" key="1">
    <source>
        <dbReference type="EMBL" id="QUC68190.1"/>
    </source>
</evidence>
<dbReference type="Proteomes" id="UP000682782">
    <property type="component" value="Chromosome"/>
</dbReference>
<dbReference type="EMBL" id="CP068393">
    <property type="protein sequence ID" value="QUC68190.1"/>
    <property type="molecule type" value="Genomic_DNA"/>
</dbReference>
<evidence type="ECO:0000313" key="2">
    <source>
        <dbReference type="Proteomes" id="UP000682782"/>
    </source>
</evidence>
<gene>
    <name evidence="1" type="ORF">JYE49_05715</name>
</gene>
<proteinExistence type="predicted"/>